<keyword evidence="1" id="KW-1133">Transmembrane helix</keyword>
<dbReference type="AlphaFoldDB" id="A0AAP0MT27"/>
<protein>
    <submittedName>
        <fullName evidence="2">Uncharacterized protein</fullName>
    </submittedName>
</protein>
<reference evidence="2 3" key="1">
    <citation type="submission" date="2024-05" db="EMBL/GenBank/DDBJ databases">
        <title>Haplotype-resolved chromosome-level genome assembly of Huyou (Citrus changshanensis).</title>
        <authorList>
            <person name="Miao C."/>
            <person name="Chen W."/>
            <person name="Wu Y."/>
            <person name="Wang L."/>
            <person name="Zhao S."/>
            <person name="Grierson D."/>
            <person name="Xu C."/>
            <person name="Chen K."/>
        </authorList>
    </citation>
    <scope>NUCLEOTIDE SEQUENCE [LARGE SCALE GENOMIC DNA]</scope>
    <source>
        <strain evidence="2">01-14</strain>
        <tissue evidence="2">Leaf</tissue>
    </source>
</reference>
<keyword evidence="1" id="KW-0812">Transmembrane</keyword>
<feature type="transmembrane region" description="Helical" evidence="1">
    <location>
        <begin position="6"/>
        <end position="26"/>
    </location>
</feature>
<evidence type="ECO:0000313" key="3">
    <source>
        <dbReference type="Proteomes" id="UP001428341"/>
    </source>
</evidence>
<comment type="caution">
    <text evidence="2">The sequence shown here is derived from an EMBL/GenBank/DDBJ whole genome shotgun (WGS) entry which is preliminary data.</text>
</comment>
<keyword evidence="3" id="KW-1185">Reference proteome</keyword>
<gene>
    <name evidence="2" type="ORF">WN944_010138</name>
</gene>
<evidence type="ECO:0000256" key="1">
    <source>
        <dbReference type="SAM" id="Phobius"/>
    </source>
</evidence>
<accession>A0AAP0MT27</accession>
<name>A0AAP0MT27_9ROSI</name>
<dbReference type="EMBL" id="JBCGBO010000002">
    <property type="protein sequence ID" value="KAK9221709.1"/>
    <property type="molecule type" value="Genomic_DNA"/>
</dbReference>
<proteinExistence type="predicted"/>
<dbReference type="Proteomes" id="UP001428341">
    <property type="component" value="Unassembled WGS sequence"/>
</dbReference>
<evidence type="ECO:0000313" key="2">
    <source>
        <dbReference type="EMBL" id="KAK9221709.1"/>
    </source>
</evidence>
<sequence length="56" mass="6793">MLYCFFFSFSVKTFFSLFLFFCEMIYRPEAGSDIKQETIGDRGMIDHFFPLFLTFY</sequence>
<keyword evidence="1" id="KW-0472">Membrane</keyword>
<organism evidence="2 3">
    <name type="scientific">Citrus x changshan-huyou</name>
    <dbReference type="NCBI Taxonomy" id="2935761"/>
    <lineage>
        <taxon>Eukaryota</taxon>
        <taxon>Viridiplantae</taxon>
        <taxon>Streptophyta</taxon>
        <taxon>Embryophyta</taxon>
        <taxon>Tracheophyta</taxon>
        <taxon>Spermatophyta</taxon>
        <taxon>Magnoliopsida</taxon>
        <taxon>eudicotyledons</taxon>
        <taxon>Gunneridae</taxon>
        <taxon>Pentapetalae</taxon>
        <taxon>rosids</taxon>
        <taxon>malvids</taxon>
        <taxon>Sapindales</taxon>
        <taxon>Rutaceae</taxon>
        <taxon>Aurantioideae</taxon>
        <taxon>Citrus</taxon>
    </lineage>
</organism>